<dbReference type="Pfam" id="PF13717">
    <property type="entry name" value="Zn_ribbon_4"/>
    <property type="match status" value="1"/>
</dbReference>
<name>A0A558QR37_9SPHN</name>
<dbReference type="EMBL" id="VNIM01000207">
    <property type="protein sequence ID" value="TVV69605.1"/>
    <property type="molecule type" value="Genomic_DNA"/>
</dbReference>
<protein>
    <submittedName>
        <fullName evidence="3">Thioredoxin</fullName>
    </submittedName>
</protein>
<evidence type="ECO:0000259" key="2">
    <source>
        <dbReference type="Pfam" id="PF13717"/>
    </source>
</evidence>
<organism evidence="3 4">
    <name type="scientific">Alterirhizorhabdus solaris</name>
    <dbReference type="NCBI Taxonomy" id="2529389"/>
    <lineage>
        <taxon>Bacteria</taxon>
        <taxon>Pseudomonadati</taxon>
        <taxon>Pseudomonadota</taxon>
        <taxon>Alphaproteobacteria</taxon>
        <taxon>Sphingomonadales</taxon>
        <taxon>Rhizorhabdaceae</taxon>
        <taxon>Alterirhizorhabdus</taxon>
    </lineage>
</organism>
<reference evidence="3 4" key="1">
    <citation type="submission" date="2019-07" db="EMBL/GenBank/DDBJ databases">
        <title>Sphingomonas solaris sp. nov., isolated from a solar panel from Boston, Massachusetts.</title>
        <authorList>
            <person name="Tanner K."/>
            <person name="Pascual J."/>
            <person name="Mancuso C."/>
            <person name="Pereto J."/>
            <person name="Khalil A."/>
            <person name="Vilanova C."/>
        </authorList>
    </citation>
    <scope>NUCLEOTIDE SEQUENCE [LARGE SCALE GENOMIC DNA]</scope>
    <source>
        <strain evidence="3 4">R4DWN</strain>
    </source>
</reference>
<feature type="compositionally biased region" description="Low complexity" evidence="1">
    <location>
        <begin position="51"/>
        <end position="61"/>
    </location>
</feature>
<dbReference type="RefSeq" id="WP_203234671.1">
    <property type="nucleotide sequence ID" value="NZ_VNIM01000207.1"/>
</dbReference>
<proteinExistence type="predicted"/>
<sequence>MILSCPACGTRYLVPDTAVGPQGRQVRCAACRHSWYQEPAPFEPPAPAAPPATTLPADGAEPPAPADRAADADVPPAATQAQATPPARPQTRHV</sequence>
<accession>A0A558QR37</accession>
<dbReference type="NCBIfam" id="TIGR02098">
    <property type="entry name" value="MJ0042_CXXC"/>
    <property type="match status" value="1"/>
</dbReference>
<comment type="caution">
    <text evidence="3">The sequence shown here is derived from an EMBL/GenBank/DDBJ whole genome shotgun (WGS) entry which is preliminary data.</text>
</comment>
<keyword evidence="4" id="KW-1185">Reference proteome</keyword>
<gene>
    <name evidence="3" type="ORF">FOY91_21315</name>
</gene>
<dbReference type="AlphaFoldDB" id="A0A558QR37"/>
<evidence type="ECO:0000313" key="4">
    <source>
        <dbReference type="Proteomes" id="UP000318681"/>
    </source>
</evidence>
<dbReference type="InterPro" id="IPR011723">
    <property type="entry name" value="Znf/thioredoxin_put"/>
</dbReference>
<feature type="domain" description="Zinc finger/thioredoxin putative" evidence="2">
    <location>
        <begin position="1"/>
        <end position="35"/>
    </location>
</feature>
<feature type="compositionally biased region" description="Low complexity" evidence="1">
    <location>
        <begin position="72"/>
        <end position="85"/>
    </location>
</feature>
<feature type="non-terminal residue" evidence="3">
    <location>
        <position position="94"/>
    </location>
</feature>
<evidence type="ECO:0000313" key="3">
    <source>
        <dbReference type="EMBL" id="TVV69605.1"/>
    </source>
</evidence>
<evidence type="ECO:0000256" key="1">
    <source>
        <dbReference type="SAM" id="MobiDB-lite"/>
    </source>
</evidence>
<feature type="region of interest" description="Disordered" evidence="1">
    <location>
        <begin position="39"/>
        <end position="94"/>
    </location>
</feature>
<dbReference type="Proteomes" id="UP000318681">
    <property type="component" value="Unassembled WGS sequence"/>
</dbReference>
<feature type="compositionally biased region" description="Pro residues" evidence="1">
    <location>
        <begin position="41"/>
        <end position="50"/>
    </location>
</feature>